<evidence type="ECO:0000256" key="2">
    <source>
        <dbReference type="ARBA" id="ARBA00004236"/>
    </source>
</evidence>
<dbReference type="InterPro" id="IPR006029">
    <property type="entry name" value="Neurotrans-gated_channel_TM"/>
</dbReference>
<proteinExistence type="inferred from homology"/>
<dbReference type="Pfam" id="PF02932">
    <property type="entry name" value="Neur_chan_memb"/>
    <property type="match status" value="3"/>
</dbReference>
<dbReference type="PRINTS" id="PR00253">
    <property type="entry name" value="GABAARECEPTR"/>
</dbReference>
<feature type="transmembrane region" description="Helical" evidence="13">
    <location>
        <begin position="224"/>
        <end position="242"/>
    </location>
</feature>
<evidence type="ECO:0000256" key="8">
    <source>
        <dbReference type="ARBA" id="ARBA00023065"/>
    </source>
</evidence>
<sequence length="506" mass="57751">MRMKDYTITIFLRQYWRDDRMSFEGTNLTLSLDGRLAENLWLPDTFISNSKESFLHKVTVDNRLIQLYPNGTILYGISTILYGIRLSCGTYSTILYGIRITTKAECYMDLKKYPMDSQNCSLEFESYGYRTDDIVFHWKAGNSSVHGLDTLKLQQFIVGGYHAHDGLFRDHESGVYSRIKLSFILHRQAFYFIFQTYIPSILLVVLSWVSFWINPEAVPARVALGKYIPSILLAVLSWVSFWINPEAVPARVALGKYIPSILLAVLSWVSFWINPEAVPARVALGITTVLTMTTLMSGAQAQMPKISYIKAIDVYLVMCFLFTFFALVEYAAVNFVSSKMALKRKKQENKDVEKLECDCEECNTTQQGISLKRLSSTRCRLDRGASFQNNLMASTSFEKNCSAKTFHVDIDETSSLNGPRGDSAVTSPSNESNGSNSREILEKDDDDYVTMGEGNRPTRMQRCLSRGLSYRMPRLKDAIIIDQYARFGFPFTFAVLNIVYYIYYSY</sequence>
<keyword evidence="6" id="KW-0732">Signal</keyword>
<keyword evidence="5 13" id="KW-0812">Transmembrane</keyword>
<evidence type="ECO:0000256" key="12">
    <source>
        <dbReference type="ARBA" id="ARBA00023303"/>
    </source>
</evidence>
<comment type="subcellular location">
    <subcellularLocation>
        <location evidence="2">Cell membrane</location>
    </subcellularLocation>
    <subcellularLocation>
        <location evidence="1">Membrane</location>
        <topology evidence="1">Multi-pass membrane protein</topology>
    </subcellularLocation>
</comment>
<evidence type="ECO:0000256" key="9">
    <source>
        <dbReference type="ARBA" id="ARBA00023136"/>
    </source>
</evidence>
<evidence type="ECO:0000256" key="14">
    <source>
        <dbReference type="SAM" id="MobiDB-lite"/>
    </source>
</evidence>
<dbReference type="GO" id="GO:0004888">
    <property type="term" value="F:transmembrane signaling receptor activity"/>
    <property type="evidence" value="ECO:0007669"/>
    <property type="project" value="InterPro"/>
</dbReference>
<dbReference type="InterPro" id="IPR006201">
    <property type="entry name" value="Neur_channel"/>
</dbReference>
<dbReference type="Gene3D" id="2.70.170.10">
    <property type="entry name" value="Neurotransmitter-gated ion-channel ligand-binding domain"/>
    <property type="match status" value="1"/>
</dbReference>
<dbReference type="CDD" id="cd18990">
    <property type="entry name" value="LGIC_ECD_GABAAR"/>
    <property type="match status" value="1"/>
</dbReference>
<dbReference type="PRINTS" id="PR00252">
    <property type="entry name" value="NRIONCHANNEL"/>
</dbReference>
<evidence type="ECO:0000256" key="10">
    <source>
        <dbReference type="ARBA" id="ARBA00023173"/>
    </source>
</evidence>
<dbReference type="CDD" id="cd19049">
    <property type="entry name" value="LGIC_TM_anion"/>
    <property type="match status" value="1"/>
</dbReference>
<feature type="transmembrane region" description="Helical" evidence="13">
    <location>
        <begin position="254"/>
        <end position="273"/>
    </location>
</feature>
<dbReference type="SUPFAM" id="SSF90112">
    <property type="entry name" value="Neurotransmitter-gated ion-channel transmembrane pore"/>
    <property type="match status" value="3"/>
</dbReference>
<dbReference type="OrthoDB" id="442503at2759"/>
<comment type="similarity">
    <text evidence="13">Belongs to the ligand-gated ion channel (TC 1.A.9) family.</text>
</comment>
<feature type="transmembrane region" description="Helical" evidence="13">
    <location>
        <begin position="314"/>
        <end position="336"/>
    </location>
</feature>
<evidence type="ECO:0000256" key="7">
    <source>
        <dbReference type="ARBA" id="ARBA00022989"/>
    </source>
</evidence>
<keyword evidence="11" id="KW-0868">Chloride</keyword>
<dbReference type="PANTHER" id="PTHR18945">
    <property type="entry name" value="NEUROTRANSMITTER GATED ION CHANNEL"/>
    <property type="match status" value="1"/>
</dbReference>
<dbReference type="FunFam" id="2.70.170.10:FF:000074">
    <property type="entry name" value="Uncharacterized protein"/>
    <property type="match status" value="1"/>
</dbReference>
<reference evidence="17" key="1">
    <citation type="submission" date="2022-01" db="EMBL/GenBank/DDBJ databases">
        <authorList>
            <person name="Braso-Vives M."/>
        </authorList>
    </citation>
    <scope>NUCLEOTIDE SEQUENCE</scope>
</reference>
<keyword evidence="7 13" id="KW-1133">Transmembrane helix</keyword>
<feature type="domain" description="Neurotransmitter-gated ion-channel transmembrane" evidence="16">
    <location>
        <begin position="257"/>
        <end position="500"/>
    </location>
</feature>
<feature type="domain" description="Neurotransmitter-gated ion-channel transmembrane" evidence="16">
    <location>
        <begin position="227"/>
        <end position="255"/>
    </location>
</feature>
<dbReference type="Gene3D" id="1.20.58.390">
    <property type="entry name" value="Neurotransmitter-gated ion-channel transmembrane domain"/>
    <property type="match status" value="3"/>
</dbReference>
<accession>A0A8J9ZM80</accession>
<feature type="domain" description="Neurotransmitter-gated ion-channel transmembrane" evidence="16">
    <location>
        <begin position="196"/>
        <end position="225"/>
    </location>
</feature>
<evidence type="ECO:0000256" key="1">
    <source>
        <dbReference type="ARBA" id="ARBA00004141"/>
    </source>
</evidence>
<dbReference type="InterPro" id="IPR036734">
    <property type="entry name" value="Neur_chan_lig-bd_sf"/>
</dbReference>
<keyword evidence="18" id="KW-1185">Reference proteome</keyword>
<evidence type="ECO:0000259" key="16">
    <source>
        <dbReference type="Pfam" id="PF02932"/>
    </source>
</evidence>
<dbReference type="GO" id="GO:0005230">
    <property type="term" value="F:extracellular ligand-gated monoatomic ion channel activity"/>
    <property type="evidence" value="ECO:0007669"/>
    <property type="project" value="InterPro"/>
</dbReference>
<evidence type="ECO:0000256" key="3">
    <source>
        <dbReference type="ARBA" id="ARBA00022448"/>
    </source>
</evidence>
<feature type="transmembrane region" description="Helical" evidence="13">
    <location>
        <begin position="189"/>
        <end position="212"/>
    </location>
</feature>
<dbReference type="PROSITE" id="PS00236">
    <property type="entry name" value="NEUROTR_ION_CHANNEL"/>
    <property type="match status" value="1"/>
</dbReference>
<dbReference type="Pfam" id="PF02931">
    <property type="entry name" value="Neur_chan_LBD"/>
    <property type="match status" value="2"/>
</dbReference>
<evidence type="ECO:0000256" key="4">
    <source>
        <dbReference type="ARBA" id="ARBA00022475"/>
    </source>
</evidence>
<keyword evidence="3 13" id="KW-0813">Transport</keyword>
<evidence type="ECO:0000256" key="11">
    <source>
        <dbReference type="ARBA" id="ARBA00023214"/>
    </source>
</evidence>
<keyword evidence="9 13" id="KW-0472">Membrane</keyword>
<evidence type="ECO:0000256" key="5">
    <source>
        <dbReference type="ARBA" id="ARBA00022692"/>
    </source>
</evidence>
<dbReference type="GO" id="GO:0034707">
    <property type="term" value="C:chloride channel complex"/>
    <property type="evidence" value="ECO:0007669"/>
    <property type="project" value="UniProtKB-KW"/>
</dbReference>
<dbReference type="InterPro" id="IPR006202">
    <property type="entry name" value="Neur_chan_lig-bd"/>
</dbReference>
<dbReference type="InterPro" id="IPR006028">
    <property type="entry name" value="GABAA/Glycine_rcpt"/>
</dbReference>
<gene>
    <name evidence="17" type="primary">GABRB1</name>
    <name evidence="17" type="ORF">BLAG_LOCUS14719</name>
</gene>
<dbReference type="EMBL" id="OV696688">
    <property type="protein sequence ID" value="CAH1256288.1"/>
    <property type="molecule type" value="Genomic_DNA"/>
</dbReference>
<feature type="domain" description="Neurotransmitter-gated ion-channel ligand-binding" evidence="15">
    <location>
        <begin position="93"/>
        <end position="188"/>
    </location>
</feature>
<dbReference type="InterPro" id="IPR036719">
    <property type="entry name" value="Neuro-gated_channel_TM_sf"/>
</dbReference>
<protein>
    <submittedName>
        <fullName evidence="17">GABRB1 protein</fullName>
    </submittedName>
</protein>
<feature type="transmembrane region" description="Helical" evidence="13">
    <location>
        <begin position="484"/>
        <end position="503"/>
    </location>
</feature>
<keyword evidence="4" id="KW-1003">Cell membrane</keyword>
<evidence type="ECO:0000313" key="17">
    <source>
        <dbReference type="EMBL" id="CAH1256288.1"/>
    </source>
</evidence>
<dbReference type="AlphaFoldDB" id="A0A8J9ZM80"/>
<dbReference type="SUPFAM" id="SSF63712">
    <property type="entry name" value="Nicotinic receptor ligand binding domain-like"/>
    <property type="match status" value="1"/>
</dbReference>
<keyword evidence="8 13" id="KW-0406">Ion transport</keyword>
<name>A0A8J9ZM80_BRALA</name>
<dbReference type="GO" id="GO:0005886">
    <property type="term" value="C:plasma membrane"/>
    <property type="evidence" value="ECO:0007669"/>
    <property type="project" value="UniProtKB-SubCell"/>
</dbReference>
<dbReference type="SMR" id="A0A8J9ZM80"/>
<feature type="region of interest" description="Disordered" evidence="14">
    <location>
        <begin position="412"/>
        <end position="446"/>
    </location>
</feature>
<evidence type="ECO:0000259" key="15">
    <source>
        <dbReference type="Pfam" id="PF02931"/>
    </source>
</evidence>
<evidence type="ECO:0000256" key="13">
    <source>
        <dbReference type="RuleBase" id="RU000687"/>
    </source>
</evidence>
<dbReference type="InterPro" id="IPR018000">
    <property type="entry name" value="Neurotransmitter_ion_chnl_CS"/>
</dbReference>
<keyword evidence="12 13" id="KW-0407">Ion channel</keyword>
<organism evidence="17 18">
    <name type="scientific">Branchiostoma lanceolatum</name>
    <name type="common">Common lancelet</name>
    <name type="synonym">Amphioxus lanceolatum</name>
    <dbReference type="NCBI Taxonomy" id="7740"/>
    <lineage>
        <taxon>Eukaryota</taxon>
        <taxon>Metazoa</taxon>
        <taxon>Chordata</taxon>
        <taxon>Cephalochordata</taxon>
        <taxon>Leptocardii</taxon>
        <taxon>Amphioxiformes</taxon>
        <taxon>Branchiostomatidae</taxon>
        <taxon>Branchiostoma</taxon>
    </lineage>
</organism>
<dbReference type="InterPro" id="IPR038050">
    <property type="entry name" value="Neuro_actylchol_rec"/>
</dbReference>
<feature type="compositionally biased region" description="Polar residues" evidence="14">
    <location>
        <begin position="424"/>
        <end position="438"/>
    </location>
</feature>
<keyword evidence="10" id="KW-0869">Chloride channel</keyword>
<evidence type="ECO:0000256" key="6">
    <source>
        <dbReference type="ARBA" id="ARBA00022729"/>
    </source>
</evidence>
<feature type="domain" description="Neurotransmitter-gated ion-channel ligand-binding" evidence="15">
    <location>
        <begin position="4"/>
        <end position="81"/>
    </location>
</feature>
<dbReference type="Proteomes" id="UP000838412">
    <property type="component" value="Chromosome 3"/>
</dbReference>
<evidence type="ECO:0000313" key="18">
    <source>
        <dbReference type="Proteomes" id="UP000838412"/>
    </source>
</evidence>
<dbReference type="GO" id="GO:0005254">
    <property type="term" value="F:chloride channel activity"/>
    <property type="evidence" value="ECO:0007669"/>
    <property type="project" value="UniProtKB-KW"/>
</dbReference>